<dbReference type="EMBL" id="CM020618">
    <property type="protein sequence ID" value="KAK1862255.1"/>
    <property type="molecule type" value="Genomic_DNA"/>
</dbReference>
<reference evidence="1" key="1">
    <citation type="submission" date="2019-11" db="EMBL/GenBank/DDBJ databases">
        <title>Nori genome reveals adaptations in red seaweeds to the harsh intertidal environment.</title>
        <authorList>
            <person name="Wang D."/>
            <person name="Mao Y."/>
        </authorList>
    </citation>
    <scope>NUCLEOTIDE SEQUENCE</scope>
    <source>
        <tissue evidence="1">Gametophyte</tissue>
    </source>
</reference>
<keyword evidence="2" id="KW-1185">Reference proteome</keyword>
<evidence type="ECO:0000313" key="1">
    <source>
        <dbReference type="EMBL" id="KAK1862255.1"/>
    </source>
</evidence>
<organism evidence="1 2">
    <name type="scientific">Pyropia yezoensis</name>
    <name type="common">Susabi-nori</name>
    <name type="synonym">Porphyra yezoensis</name>
    <dbReference type="NCBI Taxonomy" id="2788"/>
    <lineage>
        <taxon>Eukaryota</taxon>
        <taxon>Rhodophyta</taxon>
        <taxon>Bangiophyceae</taxon>
        <taxon>Bangiales</taxon>
        <taxon>Bangiaceae</taxon>
        <taxon>Pyropia</taxon>
    </lineage>
</organism>
<dbReference type="Proteomes" id="UP000798662">
    <property type="component" value="Chromosome 1"/>
</dbReference>
<gene>
    <name evidence="1" type="ORF">I4F81_004829</name>
</gene>
<proteinExistence type="predicted"/>
<comment type="caution">
    <text evidence="1">The sequence shown here is derived from an EMBL/GenBank/DDBJ whole genome shotgun (WGS) entry which is preliminary data.</text>
</comment>
<evidence type="ECO:0000313" key="2">
    <source>
        <dbReference type="Proteomes" id="UP000798662"/>
    </source>
</evidence>
<accession>A0ACC3BWI2</accession>
<name>A0ACC3BWI2_PYRYE</name>
<sequence>MLFERDSSTYTYLVGDTGGGGPPTGVLIDPVDVTVERDAAAVAAAGVTVSHAINTHVHADHVTGTGLLKRTLTSPPLSVLSVTAGGAADVHAPPGWVLRVGRLQLTSVATPGHTAGCQSLLLSVDAEGGGRQEGGKADATASPAADPVAVFTGDALLIGGCGRTDFQGGDAATLYRSVRGRLLTALPPATVVLPAHDYHGHRASTVGAERAGNARLRDGISEAAFVELMAALRLPMPRRIDDAVPANLRCGD</sequence>
<protein>
    <submittedName>
        <fullName evidence="1">Uncharacterized protein</fullName>
    </submittedName>
</protein>